<comment type="caution">
    <text evidence="1">The sequence shown here is derived from an EMBL/GenBank/DDBJ whole genome shotgun (WGS) entry which is preliminary data.</text>
</comment>
<evidence type="ECO:0000313" key="2">
    <source>
        <dbReference type="Proteomes" id="UP001589645"/>
    </source>
</evidence>
<protein>
    <submittedName>
        <fullName evidence="1">Uncharacterized protein</fullName>
    </submittedName>
</protein>
<proteinExistence type="predicted"/>
<keyword evidence="2" id="KW-1185">Reference proteome</keyword>
<dbReference type="EMBL" id="JBHMEP010000021">
    <property type="protein sequence ID" value="MFB9137771.1"/>
    <property type="molecule type" value="Genomic_DNA"/>
</dbReference>
<evidence type="ECO:0000313" key="1">
    <source>
        <dbReference type="EMBL" id="MFB9137771.1"/>
    </source>
</evidence>
<organism evidence="1 2">
    <name type="scientific">Vibrio olivae</name>
    <dbReference type="NCBI Taxonomy" id="1243002"/>
    <lineage>
        <taxon>Bacteria</taxon>
        <taxon>Pseudomonadati</taxon>
        <taxon>Pseudomonadota</taxon>
        <taxon>Gammaproteobacteria</taxon>
        <taxon>Vibrionales</taxon>
        <taxon>Vibrionaceae</taxon>
        <taxon>Vibrio</taxon>
    </lineage>
</organism>
<dbReference type="RefSeq" id="WP_390198012.1">
    <property type="nucleotide sequence ID" value="NZ_JBHMEP010000021.1"/>
</dbReference>
<dbReference type="Proteomes" id="UP001589645">
    <property type="component" value="Unassembled WGS sequence"/>
</dbReference>
<gene>
    <name evidence="1" type="ORF">ACFFUV_22740</name>
</gene>
<name>A0ABV5HU26_9VIBR</name>
<sequence>MFRRRTSSPGKIHYRVNINKNMCLGAVDIYIDGKPYQYGFNRSYLDIYRDKKIKTISISGQISSLNPKNEYNIILGISGGIIDGTLTYQYNSGMHCELANKVIYGNRITNFVPVTVIEDPGEIINFTYRSELQTQVLDESHVSWDGDYVLNDNCIVTDLCSGCESYAYGKSSHGNYRVTVRIV</sequence>
<accession>A0ABV5HU26</accession>
<reference evidence="1 2" key="1">
    <citation type="submission" date="2024-09" db="EMBL/GenBank/DDBJ databases">
        <authorList>
            <person name="Sun Q."/>
            <person name="Mori K."/>
        </authorList>
    </citation>
    <scope>NUCLEOTIDE SEQUENCE [LARGE SCALE GENOMIC DNA]</scope>
    <source>
        <strain evidence="1 2">CECT 8064</strain>
    </source>
</reference>